<name>A0A1E7FC43_9STRA</name>
<evidence type="ECO:0000259" key="1">
    <source>
        <dbReference type="Pfam" id="PF00248"/>
    </source>
</evidence>
<dbReference type="InParanoid" id="A0A1E7FC43"/>
<keyword evidence="3" id="KW-1185">Reference proteome</keyword>
<evidence type="ECO:0000313" key="3">
    <source>
        <dbReference type="Proteomes" id="UP000095751"/>
    </source>
</evidence>
<accession>A0A1E7FC43</accession>
<dbReference type="PRINTS" id="PR00069">
    <property type="entry name" value="ALDKETRDTASE"/>
</dbReference>
<dbReference type="OrthoDB" id="416253at2759"/>
<reference evidence="2 3" key="1">
    <citation type="submission" date="2016-09" db="EMBL/GenBank/DDBJ databases">
        <title>Extensive genetic diversity and differential bi-allelic expression allows diatom success in the polar Southern Ocean.</title>
        <authorList>
            <consortium name="DOE Joint Genome Institute"/>
            <person name="Mock T."/>
            <person name="Otillar R.P."/>
            <person name="Strauss J."/>
            <person name="Dupont C."/>
            <person name="Frickenhaus S."/>
            <person name="Maumus F."/>
            <person name="Mcmullan M."/>
            <person name="Sanges R."/>
            <person name="Schmutz J."/>
            <person name="Toseland A."/>
            <person name="Valas R."/>
            <person name="Veluchamy A."/>
            <person name="Ward B.J."/>
            <person name="Allen A."/>
            <person name="Barry K."/>
            <person name="Falciatore A."/>
            <person name="Ferrante M."/>
            <person name="Fortunato A.E."/>
            <person name="Gloeckner G."/>
            <person name="Gruber A."/>
            <person name="Hipkin R."/>
            <person name="Janech M."/>
            <person name="Kroth P."/>
            <person name="Leese F."/>
            <person name="Lindquist E."/>
            <person name="Lyon B.R."/>
            <person name="Martin J."/>
            <person name="Mayer C."/>
            <person name="Parker M."/>
            <person name="Quesneville H."/>
            <person name="Raymond J."/>
            <person name="Uhlig C."/>
            <person name="Valentin K.U."/>
            <person name="Worden A.Z."/>
            <person name="Armbrust E.V."/>
            <person name="Bowler C."/>
            <person name="Green B."/>
            <person name="Moulton V."/>
            <person name="Van Oosterhout C."/>
            <person name="Grigoriev I."/>
        </authorList>
    </citation>
    <scope>NUCLEOTIDE SEQUENCE [LARGE SCALE GENOMIC DNA]</scope>
    <source>
        <strain evidence="2 3">CCMP1102</strain>
    </source>
</reference>
<organism evidence="2 3">
    <name type="scientific">Fragilariopsis cylindrus CCMP1102</name>
    <dbReference type="NCBI Taxonomy" id="635003"/>
    <lineage>
        <taxon>Eukaryota</taxon>
        <taxon>Sar</taxon>
        <taxon>Stramenopiles</taxon>
        <taxon>Ochrophyta</taxon>
        <taxon>Bacillariophyta</taxon>
        <taxon>Bacillariophyceae</taxon>
        <taxon>Bacillariophycidae</taxon>
        <taxon>Bacillariales</taxon>
        <taxon>Bacillariaceae</taxon>
        <taxon>Fragilariopsis</taxon>
    </lineage>
</organism>
<proteinExistence type="predicted"/>
<dbReference type="GO" id="GO:0016491">
    <property type="term" value="F:oxidoreductase activity"/>
    <property type="evidence" value="ECO:0007669"/>
    <property type="project" value="InterPro"/>
</dbReference>
<dbReference type="Proteomes" id="UP000095751">
    <property type="component" value="Unassembled WGS sequence"/>
</dbReference>
<dbReference type="Gene3D" id="3.20.20.100">
    <property type="entry name" value="NADP-dependent oxidoreductase domain"/>
    <property type="match status" value="1"/>
</dbReference>
<dbReference type="SUPFAM" id="SSF51430">
    <property type="entry name" value="NAD(P)-linked oxidoreductase"/>
    <property type="match status" value="1"/>
</dbReference>
<dbReference type="CDD" id="cd19071">
    <property type="entry name" value="AKR_AKR1-5-like"/>
    <property type="match status" value="1"/>
</dbReference>
<evidence type="ECO:0000313" key="2">
    <source>
        <dbReference type="EMBL" id="OEU15706.1"/>
    </source>
</evidence>
<dbReference type="EMBL" id="KV784359">
    <property type="protein sequence ID" value="OEU15706.1"/>
    <property type="molecule type" value="Genomic_DNA"/>
</dbReference>
<gene>
    <name evidence="2" type="ORF">FRACYDRAFT_226300</name>
</gene>
<dbReference type="KEGG" id="fcy:FRACYDRAFT_226300"/>
<dbReference type="PANTHER" id="PTHR43827:SF8">
    <property type="entry name" value="ALDO_KETO REDUCTASE FAMILY PROTEIN"/>
    <property type="match status" value="1"/>
</dbReference>
<dbReference type="Pfam" id="PF00248">
    <property type="entry name" value="Aldo_ket_red"/>
    <property type="match status" value="1"/>
</dbReference>
<sequence>MSYAWQLSNSSIGVGFGTAALGGNTYDVVTMALESGFRKFDTAEAEWWYDQGEVGRSLTDFFTKKDLNCDNLEISTKIPPWSLTSFSDIRLHASNSRQELVGSCEDIYPEESQEGVPFPLDVYYIHAPQCWKGWHPRCDNPPSTLDLRDAWKAMEAVVGLDYTSKRIGLSNIHPNELLDIIQFVNERIEGGENNPTPRLPDAVQAHSDPIDTSRELRELCLEYNIEFVSYSTLGTQHRNVPENPVLTSTVVAHIAEKHSRSVAEVVLSWALQNDMSVIPRSSKKGHIEELSRLLTSPVFLDSTDLEAMETLSSDYIGEL</sequence>
<dbReference type="PANTHER" id="PTHR43827">
    <property type="entry name" value="2,5-DIKETO-D-GLUCONIC ACID REDUCTASE"/>
    <property type="match status" value="1"/>
</dbReference>
<protein>
    <submittedName>
        <fullName evidence="2">Aldo/keto reductase</fullName>
    </submittedName>
</protein>
<dbReference type="InterPro" id="IPR036812">
    <property type="entry name" value="NAD(P)_OxRdtase_dom_sf"/>
</dbReference>
<dbReference type="AlphaFoldDB" id="A0A1E7FC43"/>
<dbReference type="InterPro" id="IPR023210">
    <property type="entry name" value="NADP_OxRdtase_dom"/>
</dbReference>
<dbReference type="InterPro" id="IPR020471">
    <property type="entry name" value="AKR"/>
</dbReference>
<feature type="domain" description="NADP-dependent oxidoreductase" evidence="1">
    <location>
        <begin position="14"/>
        <end position="294"/>
    </location>
</feature>